<dbReference type="RefSeq" id="YP_008433443.1">
    <property type="nucleotide sequence ID" value="NC_022096.1"/>
</dbReference>
<proteinExistence type="predicted"/>
<protein>
    <submittedName>
        <fullName evidence="1">Uncharacterized protein</fullName>
    </submittedName>
</protein>
<reference evidence="1 2" key="1">
    <citation type="journal article" date="2014" name="Genome Announc.">
        <title>Complete Genome Sequence of the Novel Giant Pseudomonas Phage PaBG.</title>
        <authorList>
            <person name="Sykilinda N.N."/>
            <person name="Bondar A.A."/>
            <person name="Gorshkova A.S."/>
            <person name="Kurochkina L.P."/>
            <person name="Kulikov E.E."/>
            <person name="Shneider M.M."/>
            <person name="Kadykov V.A."/>
            <person name="Solovjeva N.V."/>
            <person name="Kabilov M.R."/>
            <person name="Mesyanzhinov V.V."/>
            <person name="Vlassov V.V."/>
            <person name="Drukker V.V."/>
            <person name="Miroshnikov K.A."/>
        </authorList>
    </citation>
    <scope>NUCLEOTIDE SEQUENCE [LARGE SCALE GENOMIC DNA]</scope>
</reference>
<evidence type="ECO:0000313" key="1">
    <source>
        <dbReference type="EMBL" id="AGS81996.1"/>
    </source>
</evidence>
<dbReference type="Proteomes" id="UP000015545">
    <property type="component" value="Segment"/>
</dbReference>
<organism evidence="1 2">
    <name type="scientific">Pseudomonas phage PaBG</name>
    <dbReference type="NCBI Taxonomy" id="1335230"/>
    <lineage>
        <taxon>Viruses</taxon>
        <taxon>Duplodnaviria</taxon>
        <taxon>Heunggongvirae</taxon>
        <taxon>Uroviricota</taxon>
        <taxon>Caudoviricetes</taxon>
        <taxon>Baikalvirus</taxon>
        <taxon>Baikalvirus PaBG</taxon>
    </lineage>
</organism>
<evidence type="ECO:0000313" key="2">
    <source>
        <dbReference type="Proteomes" id="UP000015545"/>
    </source>
</evidence>
<keyword evidence="2" id="KW-1185">Reference proteome</keyword>
<name>S5WKC4_9CAUD</name>
<sequence>MSTDAWILEKAAFACFSGVTEDSFKRLLFLHISKVVKENQNITTNRAFGIVSDRIVVNRPDFEAAVRALETPFKRLKINKYKRRSVSASDMNPTSNNTRQVVHLNVVEDCAPWNVWVKAVTEKYPELSIWVDE</sequence>
<dbReference type="KEGG" id="vg:16574798"/>
<dbReference type="EMBL" id="KF147891">
    <property type="protein sequence ID" value="AGS81996.1"/>
    <property type="molecule type" value="Genomic_DNA"/>
</dbReference>
<accession>S5WKC4</accession>
<gene>
    <name evidence="1" type="ORF">PaBG_00112</name>
</gene>